<feature type="transmembrane region" description="Helical" evidence="5">
    <location>
        <begin position="26"/>
        <end position="55"/>
    </location>
</feature>
<keyword evidence="3 5" id="KW-1133">Transmembrane helix</keyword>
<keyword evidence="7" id="KW-1185">Reference proteome</keyword>
<dbReference type="Pfam" id="PF04505">
    <property type="entry name" value="CD225"/>
    <property type="match status" value="1"/>
</dbReference>
<evidence type="ECO:0000256" key="3">
    <source>
        <dbReference type="ARBA" id="ARBA00022989"/>
    </source>
</evidence>
<evidence type="ECO:0000313" key="7">
    <source>
        <dbReference type="Proteomes" id="UP000643403"/>
    </source>
</evidence>
<dbReference type="PANTHER" id="PTHR14948">
    <property type="entry name" value="NG5"/>
    <property type="match status" value="1"/>
</dbReference>
<reference evidence="7" key="1">
    <citation type="journal article" date="2019" name="Int. J. Syst. Evol. Microbiol.">
        <title>The Global Catalogue of Microorganisms (GCM) 10K type strain sequencing project: providing services to taxonomists for standard genome sequencing and annotation.</title>
        <authorList>
            <consortium name="The Broad Institute Genomics Platform"/>
            <consortium name="The Broad Institute Genome Sequencing Center for Infectious Disease"/>
            <person name="Wu L."/>
            <person name="Ma J."/>
        </authorList>
    </citation>
    <scope>NUCLEOTIDE SEQUENCE [LARGE SCALE GENOMIC DNA]</scope>
    <source>
        <strain evidence="7">KCTC 22558</strain>
    </source>
</reference>
<comment type="caution">
    <text evidence="6">The sequence shown here is derived from an EMBL/GenBank/DDBJ whole genome shotgun (WGS) entry which is preliminary data.</text>
</comment>
<evidence type="ECO:0000313" key="6">
    <source>
        <dbReference type="EMBL" id="GGZ65057.1"/>
    </source>
</evidence>
<evidence type="ECO:0000256" key="5">
    <source>
        <dbReference type="SAM" id="Phobius"/>
    </source>
</evidence>
<gene>
    <name evidence="6" type="ORF">GCM10008101_18520</name>
</gene>
<name>A0ABQ3C4A2_9GAMM</name>
<evidence type="ECO:0000256" key="4">
    <source>
        <dbReference type="ARBA" id="ARBA00023136"/>
    </source>
</evidence>
<evidence type="ECO:0000256" key="2">
    <source>
        <dbReference type="ARBA" id="ARBA00022692"/>
    </source>
</evidence>
<dbReference type="PANTHER" id="PTHR14948:SF44">
    <property type="entry name" value="PROLINE-RICH TRANSMEMBRANE PROTEIN 1-LIKE"/>
    <property type="match status" value="1"/>
</dbReference>
<dbReference type="InterPro" id="IPR051423">
    <property type="entry name" value="CD225/Dispanin"/>
</dbReference>
<keyword evidence="2 5" id="KW-0812">Transmembrane</keyword>
<proteinExistence type="predicted"/>
<sequence length="119" mass="12694">MSTPPPIQPPPHITQPGNTASPVPNYMVWSIAITIVSLCVCCIIGTIPGIVAIVFSSKVNGALDRGDFAEAKRSSDNAKLWCWITTGLCILGVVLNIVFLATGGMAQYMETMQQLQGMN</sequence>
<comment type="subcellular location">
    <subcellularLocation>
        <location evidence="1">Membrane</location>
    </subcellularLocation>
</comment>
<dbReference type="RefSeq" id="WP_189449221.1">
    <property type="nucleotide sequence ID" value="NZ_BMXY01000002.1"/>
</dbReference>
<dbReference type="EMBL" id="BMXY01000002">
    <property type="protein sequence ID" value="GGZ65057.1"/>
    <property type="molecule type" value="Genomic_DNA"/>
</dbReference>
<organism evidence="6 7">
    <name type="scientific">Cognatilysobacter xinjiangensis</name>
    <dbReference type="NCBI Taxonomy" id="546892"/>
    <lineage>
        <taxon>Bacteria</taxon>
        <taxon>Pseudomonadati</taxon>
        <taxon>Pseudomonadota</taxon>
        <taxon>Gammaproteobacteria</taxon>
        <taxon>Lysobacterales</taxon>
        <taxon>Lysobacteraceae</taxon>
        <taxon>Cognatilysobacter</taxon>
    </lineage>
</organism>
<feature type="transmembrane region" description="Helical" evidence="5">
    <location>
        <begin position="80"/>
        <end position="102"/>
    </location>
</feature>
<keyword evidence="4 5" id="KW-0472">Membrane</keyword>
<protein>
    <submittedName>
        <fullName evidence="6">Membrane protein</fullName>
    </submittedName>
</protein>
<dbReference type="InterPro" id="IPR007593">
    <property type="entry name" value="CD225/Dispanin_fam"/>
</dbReference>
<dbReference type="Proteomes" id="UP000643403">
    <property type="component" value="Unassembled WGS sequence"/>
</dbReference>
<evidence type="ECO:0000256" key="1">
    <source>
        <dbReference type="ARBA" id="ARBA00004370"/>
    </source>
</evidence>
<accession>A0ABQ3C4A2</accession>